<feature type="compositionally biased region" description="Acidic residues" evidence="1">
    <location>
        <begin position="27"/>
        <end position="43"/>
    </location>
</feature>
<evidence type="ECO:0000313" key="3">
    <source>
        <dbReference type="Proteomes" id="UP001632038"/>
    </source>
</evidence>
<feature type="region of interest" description="Disordered" evidence="1">
    <location>
        <begin position="1"/>
        <end position="69"/>
    </location>
</feature>
<feature type="compositionally biased region" description="Gly residues" evidence="1">
    <location>
        <begin position="1"/>
        <end position="10"/>
    </location>
</feature>
<protein>
    <recommendedName>
        <fullName evidence="4">Transposase</fullName>
    </recommendedName>
</protein>
<sequence length="179" mass="19931">MGNNDGGDIYGDGERHDNYTKSNSDGNTDDDSNDNDIDMDFDSDINMNSDGGDDDLEGDGNMEHDGVEGTNADKGCESIKIIKKIYLQECLNITLESVRLSIRHSLIRSLKVSRLVLINFYLKYAAICGFDIRLGSQIRASDDTVVCKYVYCNREGEKNVSGDETSGSRRRILDNMLHV</sequence>
<proteinExistence type="predicted"/>
<evidence type="ECO:0000256" key="1">
    <source>
        <dbReference type="SAM" id="MobiDB-lite"/>
    </source>
</evidence>
<organism evidence="2 3">
    <name type="scientific">Castilleja foliolosa</name>
    <dbReference type="NCBI Taxonomy" id="1961234"/>
    <lineage>
        <taxon>Eukaryota</taxon>
        <taxon>Viridiplantae</taxon>
        <taxon>Streptophyta</taxon>
        <taxon>Embryophyta</taxon>
        <taxon>Tracheophyta</taxon>
        <taxon>Spermatophyta</taxon>
        <taxon>Magnoliopsida</taxon>
        <taxon>eudicotyledons</taxon>
        <taxon>Gunneridae</taxon>
        <taxon>Pentapetalae</taxon>
        <taxon>asterids</taxon>
        <taxon>lamiids</taxon>
        <taxon>Lamiales</taxon>
        <taxon>Orobanchaceae</taxon>
        <taxon>Pedicularideae</taxon>
        <taxon>Castillejinae</taxon>
        <taxon>Castilleja</taxon>
    </lineage>
</organism>
<reference evidence="3" key="1">
    <citation type="journal article" date="2024" name="IScience">
        <title>Strigolactones Initiate the Formation of Haustorium-like Structures in Castilleja.</title>
        <authorList>
            <person name="Buerger M."/>
            <person name="Peterson D."/>
            <person name="Chory J."/>
        </authorList>
    </citation>
    <scope>NUCLEOTIDE SEQUENCE [LARGE SCALE GENOMIC DNA]</scope>
</reference>
<dbReference type="Proteomes" id="UP001632038">
    <property type="component" value="Unassembled WGS sequence"/>
</dbReference>
<name>A0ABD3DRB7_9LAMI</name>
<keyword evidence="3" id="KW-1185">Reference proteome</keyword>
<dbReference type="AlphaFoldDB" id="A0ABD3DRB7"/>
<dbReference type="EMBL" id="JAVIJP010000015">
    <property type="protein sequence ID" value="KAL3644266.1"/>
    <property type="molecule type" value="Genomic_DNA"/>
</dbReference>
<evidence type="ECO:0000313" key="2">
    <source>
        <dbReference type="EMBL" id="KAL3644266.1"/>
    </source>
</evidence>
<evidence type="ECO:0008006" key="4">
    <source>
        <dbReference type="Google" id="ProtNLM"/>
    </source>
</evidence>
<comment type="caution">
    <text evidence="2">The sequence shown here is derived from an EMBL/GenBank/DDBJ whole genome shotgun (WGS) entry which is preliminary data.</text>
</comment>
<feature type="compositionally biased region" description="Acidic residues" evidence="1">
    <location>
        <begin position="51"/>
        <end position="60"/>
    </location>
</feature>
<gene>
    <name evidence="2" type="ORF">CASFOL_012198</name>
</gene>
<accession>A0ABD3DRB7</accession>